<accession>A0AAV3JKJ5</accession>
<dbReference type="AlphaFoldDB" id="A0AAV3JKJ5"/>
<reference evidence="1 2" key="1">
    <citation type="submission" date="2012-10" db="EMBL/GenBank/DDBJ databases">
        <authorList>
            <person name="Zadoks R.N."/>
            <person name="Moroni P."/>
            <person name="Richards V.P."/>
            <person name="Durkin S.A.S."/>
            <person name="Kim M."/>
            <person name="Pavinski Bitar P.D."/>
            <person name="Stanhope M.J."/>
            <person name="Town C.D."/>
            <person name="Venter J.C."/>
        </authorList>
    </citation>
    <scope>NUCLEOTIDE SEQUENCE [LARGE SCALE GENOMIC DNA]</scope>
    <source>
        <strain evidence="1 2">CCUG 29376</strain>
    </source>
</reference>
<protein>
    <submittedName>
        <fullName evidence="1">Uncharacterized protein</fullName>
    </submittedName>
</protein>
<organism evidence="1 2">
    <name type="scientific">Streptococcus agalactiae CCUG 29376</name>
    <dbReference type="NCBI Taxonomy" id="1105255"/>
    <lineage>
        <taxon>Bacteria</taxon>
        <taxon>Bacillati</taxon>
        <taxon>Bacillota</taxon>
        <taxon>Bacilli</taxon>
        <taxon>Lactobacillales</taxon>
        <taxon>Streptococcaceae</taxon>
        <taxon>Streptococcus</taxon>
    </lineage>
</organism>
<dbReference type="Proteomes" id="UP000015267">
    <property type="component" value="Unassembled WGS sequence"/>
</dbReference>
<evidence type="ECO:0000313" key="1">
    <source>
        <dbReference type="EMBL" id="EPW18563.1"/>
    </source>
</evidence>
<sequence>MMLDLEKILRGMISAKFKDLRGSIPPDIISNGQRTAIYNIEKGKNPKSGNFVTDTLLEDYSSYFGMDKSDLIFGDALLLELTLYHVFSQIFYQIVPDDNRIGLKIDRNKIQNNIDSSIIEPFLELFYIFGDFGRWYNIRRKDDDESDKDIDYTTMYEIVWRLIKSRVVSSFNQHVVGEMFEKDKVFNFNQINNVFNNWYHKHFVKIIIPEALKKLESDSIFKMGFMVRNLIENFLVLDLPLSYLEDVPLEEYYLPITNYTIDISKIESEEVENKVLREYLRWILRYNSLETSDDAKKFADENFFEEFDFVTEERRPLVDQTTKINVKELLDSIIKSPKQFDNGHILHASIREIPGLLTVNSQVSKLFQTRVNEVYLKQIDDLVMYQNIYINLIKPDELDSFL</sequence>
<comment type="caution">
    <text evidence="1">The sequence shown here is derived from an EMBL/GenBank/DDBJ whole genome shotgun (WGS) entry which is preliminary data.</text>
</comment>
<name>A0AAV3JKJ5_STRAG</name>
<evidence type="ECO:0000313" key="2">
    <source>
        <dbReference type="Proteomes" id="UP000015267"/>
    </source>
</evidence>
<dbReference type="EMBL" id="ANDB01000003">
    <property type="protein sequence ID" value="EPW18563.1"/>
    <property type="molecule type" value="Genomic_DNA"/>
</dbReference>
<proteinExistence type="predicted"/>
<gene>
    <name evidence="1" type="ORF">SAG0055_10670</name>
</gene>